<dbReference type="OrthoDB" id="1550485at2"/>
<dbReference type="Proteomes" id="UP000319502">
    <property type="component" value="Unassembled WGS sequence"/>
</dbReference>
<evidence type="ECO:0000313" key="2">
    <source>
        <dbReference type="Proteomes" id="UP000319502"/>
    </source>
</evidence>
<dbReference type="RefSeq" id="WP_144307965.1">
    <property type="nucleotide sequence ID" value="NZ_VMNK01000002.1"/>
</dbReference>
<evidence type="ECO:0000313" key="1">
    <source>
        <dbReference type="EMBL" id="TVO59456.1"/>
    </source>
</evidence>
<gene>
    <name evidence="1" type="ORF">FHP91_01720</name>
</gene>
<dbReference type="SUPFAM" id="SSF81301">
    <property type="entry name" value="Nucleotidyltransferase"/>
    <property type="match status" value="1"/>
</dbReference>
<organism evidence="1 2">
    <name type="scientific">Denitromonas halophila</name>
    <dbReference type="NCBI Taxonomy" id="1629404"/>
    <lineage>
        <taxon>Bacteria</taxon>
        <taxon>Pseudomonadati</taxon>
        <taxon>Pseudomonadota</taxon>
        <taxon>Betaproteobacteria</taxon>
        <taxon>Rhodocyclales</taxon>
        <taxon>Zoogloeaceae</taxon>
        <taxon>Denitromonas</taxon>
    </lineage>
</organism>
<comment type="caution">
    <text evidence="1">The sequence shown here is derived from an EMBL/GenBank/DDBJ whole genome shotgun (WGS) entry which is preliminary data.</text>
</comment>
<keyword evidence="2" id="KW-1185">Reference proteome</keyword>
<dbReference type="InterPro" id="IPR043519">
    <property type="entry name" value="NT_sf"/>
</dbReference>
<proteinExistence type="predicted"/>
<sequence length="250" mass="27612">MSAEEYLRGLLRKYAVNTKGAEAAGNKIYPVLEKWSNGFLNKAEFSGSLAKGTGISLSTDADIFLSLSSTTPGTLSDMYETLSKAVSIAGYPVRKQDVSVGTTVDGYSIDLVPGRRQSQYGNEHSLYRNRTGSWTKTDVQTHITLVSGSGRTEEIRILKIWRTLRNLRFPSFYLELAVLAALRYARQGDIAANVWRTLQYLHDNIKTARFIDPANTNNVVSDDCSASEKAAICLQAGASIGKKTWDEIVW</sequence>
<protein>
    <submittedName>
        <fullName evidence="1">Nucleotidyltransferase</fullName>
    </submittedName>
</protein>
<reference evidence="1 2" key="1">
    <citation type="submission" date="2019-07" db="EMBL/GenBank/DDBJ databases">
        <title>The pathways for chlorine oxyanion respiration interact through the shared metabolite chlorate.</title>
        <authorList>
            <person name="Barnum T.P."/>
            <person name="Cheng Y."/>
            <person name="Hill K.A."/>
            <person name="Lucas L.N."/>
            <person name="Carlson H.K."/>
            <person name="Coates J.D."/>
        </authorList>
    </citation>
    <scope>NUCLEOTIDE SEQUENCE [LARGE SCALE GENOMIC DNA]</scope>
    <source>
        <strain evidence="1 2">SFB-3</strain>
    </source>
</reference>
<dbReference type="Gene3D" id="3.30.460.10">
    <property type="entry name" value="Beta Polymerase, domain 2"/>
    <property type="match status" value="1"/>
</dbReference>
<keyword evidence="1" id="KW-0808">Transferase</keyword>
<dbReference type="GO" id="GO:0016740">
    <property type="term" value="F:transferase activity"/>
    <property type="evidence" value="ECO:0007669"/>
    <property type="project" value="UniProtKB-KW"/>
</dbReference>
<dbReference type="AlphaFoldDB" id="A0A557R2V1"/>
<accession>A0A557R2V1</accession>
<name>A0A557R2V1_9RHOO</name>
<dbReference type="EMBL" id="VMNK01000002">
    <property type="protein sequence ID" value="TVO59456.1"/>
    <property type="molecule type" value="Genomic_DNA"/>
</dbReference>